<reference evidence="2" key="1">
    <citation type="journal article" date="2014" name="Front. Microbiol.">
        <title>High frequency of phylogenetically diverse reductive dehalogenase-homologous genes in deep subseafloor sedimentary metagenomes.</title>
        <authorList>
            <person name="Kawai M."/>
            <person name="Futagami T."/>
            <person name="Toyoda A."/>
            <person name="Takaki Y."/>
            <person name="Nishi S."/>
            <person name="Hori S."/>
            <person name="Arai W."/>
            <person name="Tsubouchi T."/>
            <person name="Morono Y."/>
            <person name="Uchiyama I."/>
            <person name="Ito T."/>
            <person name="Fujiyama A."/>
            <person name="Inagaki F."/>
            <person name="Takami H."/>
        </authorList>
    </citation>
    <scope>NUCLEOTIDE SEQUENCE</scope>
    <source>
        <strain evidence="2">Expedition CK06-06</strain>
    </source>
</reference>
<keyword evidence="1" id="KW-1133">Transmembrane helix</keyword>
<keyword evidence="1" id="KW-0812">Transmembrane</keyword>
<sequence>MTLHFVDYLIIVLSLVVSIGIGVKFAKGQKST</sequence>
<dbReference type="AlphaFoldDB" id="X1J3I8"/>
<feature type="transmembrane region" description="Helical" evidence="1">
    <location>
        <begin position="6"/>
        <end position="26"/>
    </location>
</feature>
<gene>
    <name evidence="2" type="ORF">S03H2_58623</name>
</gene>
<proteinExistence type="predicted"/>
<protein>
    <submittedName>
        <fullName evidence="2">Uncharacterized protein</fullName>
    </submittedName>
</protein>
<evidence type="ECO:0000256" key="1">
    <source>
        <dbReference type="SAM" id="Phobius"/>
    </source>
</evidence>
<keyword evidence="1" id="KW-0472">Membrane</keyword>
<organism evidence="2">
    <name type="scientific">marine sediment metagenome</name>
    <dbReference type="NCBI Taxonomy" id="412755"/>
    <lineage>
        <taxon>unclassified sequences</taxon>
        <taxon>metagenomes</taxon>
        <taxon>ecological metagenomes</taxon>
    </lineage>
</organism>
<comment type="caution">
    <text evidence="2">The sequence shown here is derived from an EMBL/GenBank/DDBJ whole genome shotgun (WGS) entry which is preliminary data.</text>
</comment>
<dbReference type="EMBL" id="BARU01037651">
    <property type="protein sequence ID" value="GAH89281.1"/>
    <property type="molecule type" value="Genomic_DNA"/>
</dbReference>
<evidence type="ECO:0000313" key="2">
    <source>
        <dbReference type="EMBL" id="GAH89281.1"/>
    </source>
</evidence>
<accession>X1J3I8</accession>
<name>X1J3I8_9ZZZZ</name>
<feature type="non-terminal residue" evidence="2">
    <location>
        <position position="32"/>
    </location>
</feature>